<evidence type="ECO:0000313" key="3">
    <source>
        <dbReference type="Proteomes" id="UP000256645"/>
    </source>
</evidence>
<evidence type="ECO:0000313" key="2">
    <source>
        <dbReference type="EMBL" id="RDW77713.1"/>
    </source>
</evidence>
<keyword evidence="1" id="KW-0732">Signal</keyword>
<evidence type="ECO:0000256" key="1">
    <source>
        <dbReference type="SAM" id="SignalP"/>
    </source>
</evidence>
<dbReference type="Proteomes" id="UP000256645">
    <property type="component" value="Unassembled WGS sequence"/>
</dbReference>
<comment type="caution">
    <text evidence="2">The sequence shown here is derived from an EMBL/GenBank/DDBJ whole genome shotgun (WGS) entry which is preliminary data.</text>
</comment>
<gene>
    <name evidence="2" type="ORF">BP6252_05766</name>
</gene>
<dbReference type="OrthoDB" id="5405107at2759"/>
<feature type="signal peptide" evidence="1">
    <location>
        <begin position="1"/>
        <end position="17"/>
    </location>
</feature>
<evidence type="ECO:0008006" key="4">
    <source>
        <dbReference type="Google" id="ProtNLM"/>
    </source>
</evidence>
<reference evidence="2 3" key="1">
    <citation type="journal article" date="2018" name="IMA Fungus">
        <title>IMA Genome-F 9: Draft genome sequence of Annulohypoxylon stygium, Aspergillus mulundensis, Berkeleyomyces basicola (syn. Thielaviopsis basicola), Ceratocystis smalleyi, two Cercospora beticola strains, Coleophoma cylindrospora, Fusarium fracticaudum, Phialophora cf. hyalina, and Morchella septimelata.</title>
        <authorList>
            <person name="Wingfield B.D."/>
            <person name="Bills G.F."/>
            <person name="Dong Y."/>
            <person name="Huang W."/>
            <person name="Nel W.J."/>
            <person name="Swalarsk-Parry B.S."/>
            <person name="Vaghefi N."/>
            <person name="Wilken P.M."/>
            <person name="An Z."/>
            <person name="de Beer Z.W."/>
            <person name="De Vos L."/>
            <person name="Chen L."/>
            <person name="Duong T.A."/>
            <person name="Gao Y."/>
            <person name="Hammerbacher A."/>
            <person name="Kikkert J.R."/>
            <person name="Li Y."/>
            <person name="Li H."/>
            <person name="Li K."/>
            <person name="Li Q."/>
            <person name="Liu X."/>
            <person name="Ma X."/>
            <person name="Naidoo K."/>
            <person name="Pethybridge S.J."/>
            <person name="Sun J."/>
            <person name="Steenkamp E.T."/>
            <person name="van der Nest M.A."/>
            <person name="van Wyk S."/>
            <person name="Wingfield M.J."/>
            <person name="Xiong C."/>
            <person name="Yue Q."/>
            <person name="Zhang X."/>
        </authorList>
    </citation>
    <scope>NUCLEOTIDE SEQUENCE [LARGE SCALE GENOMIC DNA]</scope>
    <source>
        <strain evidence="2 3">BP6252</strain>
    </source>
</reference>
<proteinExistence type="predicted"/>
<sequence>MASALASLIYTFQAAFAGYNLYTNSAVAISNLLQYEEKAKKAAKYSNIADKQLWDTRKTQASATITVLSTLLSSAYLLLLGTTTTTKLAVAAVNIAALIAARKHVGDFWAGKPKIPAPGVGSYNEAITKTQEVRLNMLYLIGSWTLCGLLDLLT</sequence>
<protein>
    <recommendedName>
        <fullName evidence="4">DUF1772-domain-containing protein</fullName>
    </recommendedName>
</protein>
<name>A0A3D8RUJ4_9HELO</name>
<feature type="chain" id="PRO_5017804492" description="DUF1772-domain-containing protein" evidence="1">
    <location>
        <begin position="18"/>
        <end position="154"/>
    </location>
</feature>
<keyword evidence="3" id="KW-1185">Reference proteome</keyword>
<accession>A0A3D8RUJ4</accession>
<dbReference type="EMBL" id="PDLM01000005">
    <property type="protein sequence ID" value="RDW77713.1"/>
    <property type="molecule type" value="Genomic_DNA"/>
</dbReference>
<organism evidence="2 3">
    <name type="scientific">Coleophoma cylindrospora</name>
    <dbReference type="NCBI Taxonomy" id="1849047"/>
    <lineage>
        <taxon>Eukaryota</taxon>
        <taxon>Fungi</taxon>
        <taxon>Dikarya</taxon>
        <taxon>Ascomycota</taxon>
        <taxon>Pezizomycotina</taxon>
        <taxon>Leotiomycetes</taxon>
        <taxon>Helotiales</taxon>
        <taxon>Dermateaceae</taxon>
        <taxon>Coleophoma</taxon>
    </lineage>
</organism>
<dbReference type="AlphaFoldDB" id="A0A3D8RUJ4"/>